<dbReference type="InterPro" id="IPR012349">
    <property type="entry name" value="Split_barrel_FMN-bd"/>
</dbReference>
<gene>
    <name evidence="6" type="ORF">EDC30_103138</name>
</gene>
<name>A0A4R3HX18_PAULE</name>
<feature type="domain" description="PilZ" evidence="4">
    <location>
        <begin position="119"/>
        <end position="230"/>
    </location>
</feature>
<dbReference type="OrthoDB" id="5572581at2"/>
<keyword evidence="6" id="KW-0966">Cell projection</keyword>
<dbReference type="Pfam" id="PF07317">
    <property type="entry name" value="PilZN"/>
    <property type="match status" value="1"/>
</dbReference>
<keyword evidence="1" id="KW-0973">c-di-GMP</keyword>
<dbReference type="Gene3D" id="2.30.110.10">
    <property type="entry name" value="Electron Transport, Fmn-binding Protein, Chain A"/>
    <property type="match status" value="1"/>
</dbReference>
<evidence type="ECO:0000256" key="2">
    <source>
        <dbReference type="ARBA" id="ARBA00022741"/>
    </source>
</evidence>
<accession>A0A4R3HX18</accession>
<evidence type="ECO:0000256" key="1">
    <source>
        <dbReference type="ARBA" id="ARBA00022636"/>
    </source>
</evidence>
<evidence type="ECO:0000256" key="3">
    <source>
        <dbReference type="ARBA" id="ARBA00023143"/>
    </source>
</evidence>
<dbReference type="EMBL" id="SLZQ01000003">
    <property type="protein sequence ID" value="TCS37846.1"/>
    <property type="molecule type" value="Genomic_DNA"/>
</dbReference>
<dbReference type="RefSeq" id="WP_132257926.1">
    <property type="nucleotide sequence ID" value="NZ_SLZQ01000003.1"/>
</dbReference>
<proteinExistence type="predicted"/>
<dbReference type="AlphaFoldDB" id="A0A4R3HX18"/>
<dbReference type="InterPro" id="IPR009875">
    <property type="entry name" value="PilZ_domain"/>
</dbReference>
<evidence type="ECO:0000259" key="4">
    <source>
        <dbReference type="Pfam" id="PF07238"/>
    </source>
</evidence>
<dbReference type="Pfam" id="PF07238">
    <property type="entry name" value="PilZ"/>
    <property type="match status" value="1"/>
</dbReference>
<dbReference type="InterPro" id="IPR009926">
    <property type="entry name" value="T3SS_YcgR_PilZN"/>
</dbReference>
<evidence type="ECO:0000313" key="7">
    <source>
        <dbReference type="Proteomes" id="UP000295382"/>
    </source>
</evidence>
<sequence>MKPGLHIDGIDARFLVHGRMEILALLNELIYYSEPVSVHFGVDECMETRLLEAREHALVFEAGRDAQANARLAAASACTFSARPQGIQVLFAAERVEPLRWGDSAAFSVALPTKLARLQRQENVRTIVPSQQPTAVALYAGDGKLLGEWPLRDLSVGGLGVALPTPDELRRAASAVRARLDIAGHAVVDCAVSVRHATDLAQSEDESGYRIGLGFIDLPEPVRVAILRYIVDIERERRGASPSHQAED</sequence>
<dbReference type="GO" id="GO:0035438">
    <property type="term" value="F:cyclic-di-GMP binding"/>
    <property type="evidence" value="ECO:0007669"/>
    <property type="project" value="InterPro"/>
</dbReference>
<keyword evidence="6" id="KW-0969">Cilium</keyword>
<protein>
    <submittedName>
        <fullName evidence="6">C-di-GMP-binding flagellar brake protein YcgR</fullName>
    </submittedName>
</protein>
<organism evidence="6 7">
    <name type="scientific">Paucimonas lemoignei</name>
    <name type="common">Pseudomonas lemoignei</name>
    <dbReference type="NCBI Taxonomy" id="29443"/>
    <lineage>
        <taxon>Bacteria</taxon>
        <taxon>Pseudomonadati</taxon>
        <taxon>Pseudomonadota</taxon>
        <taxon>Betaproteobacteria</taxon>
        <taxon>Burkholderiales</taxon>
        <taxon>Burkholderiaceae</taxon>
        <taxon>Paucimonas</taxon>
    </lineage>
</organism>
<keyword evidence="2" id="KW-0547">Nucleotide-binding</keyword>
<keyword evidence="7" id="KW-1185">Reference proteome</keyword>
<reference evidence="6 7" key="1">
    <citation type="submission" date="2019-03" db="EMBL/GenBank/DDBJ databases">
        <title>Genomic Encyclopedia of Type Strains, Phase IV (KMG-IV): sequencing the most valuable type-strain genomes for metagenomic binning, comparative biology and taxonomic classification.</title>
        <authorList>
            <person name="Goeker M."/>
        </authorList>
    </citation>
    <scope>NUCLEOTIDE SEQUENCE [LARGE SCALE GENOMIC DNA]</scope>
    <source>
        <strain evidence="6 7">DSM 7445</strain>
    </source>
</reference>
<feature type="domain" description="Type III secretion system flagellar brake protein YcgR PilZN" evidence="5">
    <location>
        <begin position="14"/>
        <end position="116"/>
    </location>
</feature>
<dbReference type="Gene3D" id="2.40.10.220">
    <property type="entry name" value="predicted glycosyltransferase like domains"/>
    <property type="match status" value="1"/>
</dbReference>
<dbReference type="Proteomes" id="UP000295382">
    <property type="component" value="Unassembled WGS sequence"/>
</dbReference>
<comment type="caution">
    <text evidence="6">The sequence shown here is derived from an EMBL/GenBank/DDBJ whole genome shotgun (WGS) entry which is preliminary data.</text>
</comment>
<evidence type="ECO:0000259" key="5">
    <source>
        <dbReference type="Pfam" id="PF07317"/>
    </source>
</evidence>
<keyword evidence="6" id="KW-0282">Flagellum</keyword>
<evidence type="ECO:0000313" key="6">
    <source>
        <dbReference type="EMBL" id="TCS37846.1"/>
    </source>
</evidence>
<keyword evidence="3" id="KW-0975">Bacterial flagellum</keyword>